<evidence type="ECO:0000256" key="2">
    <source>
        <dbReference type="SAM" id="Phobius"/>
    </source>
</evidence>
<dbReference type="PANTHER" id="PTHR34512:SF30">
    <property type="entry name" value="OUTER MEMBRANE PROTEIN ASSEMBLY FACTOR BAMB"/>
    <property type="match status" value="1"/>
</dbReference>
<dbReference type="InterPro" id="IPR000719">
    <property type="entry name" value="Prot_kinase_dom"/>
</dbReference>
<dbReference type="STRING" id="660518.SAMN05216218_105238"/>
<dbReference type="SMART" id="SM00220">
    <property type="entry name" value="S_TKc"/>
    <property type="match status" value="1"/>
</dbReference>
<dbReference type="SUPFAM" id="SSF56112">
    <property type="entry name" value="Protein kinase-like (PK-like)"/>
    <property type="match status" value="1"/>
</dbReference>
<reference evidence="5" key="1">
    <citation type="submission" date="2016-10" db="EMBL/GenBank/DDBJ databases">
        <authorList>
            <person name="Varghese N."/>
            <person name="Submissions S."/>
        </authorList>
    </citation>
    <scope>NUCLEOTIDE SEQUENCE [LARGE SCALE GENOMIC DNA]</scope>
    <source>
        <strain evidence="5">IBRC-M 10760</strain>
    </source>
</reference>
<dbReference type="GO" id="GO:0005524">
    <property type="term" value="F:ATP binding"/>
    <property type="evidence" value="ECO:0007669"/>
    <property type="project" value="InterPro"/>
</dbReference>
<feature type="compositionally biased region" description="Basic and acidic residues" evidence="1">
    <location>
        <begin position="597"/>
        <end position="625"/>
    </location>
</feature>
<dbReference type="EMBL" id="FNBK01000005">
    <property type="protein sequence ID" value="SDF34377.1"/>
    <property type="molecule type" value="Genomic_DNA"/>
</dbReference>
<dbReference type="OrthoDB" id="145878at2157"/>
<dbReference type="Pfam" id="PF13360">
    <property type="entry name" value="PQQ_2"/>
    <property type="match status" value="3"/>
</dbReference>
<dbReference type="PANTHER" id="PTHR34512">
    <property type="entry name" value="CELL SURFACE PROTEIN"/>
    <property type="match status" value="1"/>
</dbReference>
<organism evidence="4 5">
    <name type="scientific">Halorientalis regularis</name>
    <dbReference type="NCBI Taxonomy" id="660518"/>
    <lineage>
        <taxon>Archaea</taxon>
        <taxon>Methanobacteriati</taxon>
        <taxon>Methanobacteriota</taxon>
        <taxon>Stenosarchaea group</taxon>
        <taxon>Halobacteria</taxon>
        <taxon>Halobacteriales</taxon>
        <taxon>Haloarculaceae</taxon>
        <taxon>Halorientalis</taxon>
    </lineage>
</organism>
<feature type="compositionally biased region" description="Low complexity" evidence="1">
    <location>
        <begin position="626"/>
        <end position="637"/>
    </location>
</feature>
<dbReference type="Gene3D" id="2.40.128.630">
    <property type="match status" value="3"/>
</dbReference>
<dbReference type="InterPro" id="IPR011009">
    <property type="entry name" value="Kinase-like_dom_sf"/>
</dbReference>
<keyword evidence="2" id="KW-0812">Transmembrane</keyword>
<feature type="transmembrane region" description="Helical" evidence="2">
    <location>
        <begin position="48"/>
        <end position="69"/>
    </location>
</feature>
<keyword evidence="5" id="KW-1185">Reference proteome</keyword>
<dbReference type="SMART" id="SM00564">
    <property type="entry name" value="PQQ"/>
    <property type="match status" value="7"/>
</dbReference>
<feature type="transmembrane region" description="Helical" evidence="2">
    <location>
        <begin position="119"/>
        <end position="142"/>
    </location>
</feature>
<dbReference type="AlphaFoldDB" id="A0A1G7KB34"/>
<proteinExistence type="predicted"/>
<feature type="transmembrane region" description="Helical" evidence="2">
    <location>
        <begin position="154"/>
        <end position="176"/>
    </location>
</feature>
<dbReference type="Proteomes" id="UP000199076">
    <property type="component" value="Unassembled WGS sequence"/>
</dbReference>
<accession>A0A1G7KB34</accession>
<feature type="region of interest" description="Disordered" evidence="1">
    <location>
        <begin position="225"/>
        <end position="279"/>
    </location>
</feature>
<dbReference type="Gene3D" id="2.40.10.480">
    <property type="match status" value="1"/>
</dbReference>
<feature type="transmembrane region" description="Helical" evidence="2">
    <location>
        <begin position="15"/>
        <end position="36"/>
    </location>
</feature>
<sequence length="903" mass="94675">MGLRAWLGRRNVERLFLLTWVLVSAMVVFTVGVYTYEIRPIVRMLQVTTVLGLLAGTLGFAVVLDALGLGKAMALTYALSMGIFAYLLLFSPSGSALVDGLDRLVFTSGPFRGAEVVSIGTIMLLPPAILAVGSLLVLVVPWTSFRSVGNGGSIAGASIYAIALIAVFYFPLHVFYLGDIVWAPACRPVSQSCYLHLTLEVTLIAHIVSLVISLPGLFGVLSAPSGSGPSDDRGSEPTTTDETVADWPMAGHDTARTGAVPGKVGPVSEPGTAWQRLPDGGSVAEAPVVDDGTVYAVCDDDSLLAVDLESGAVEWTVDLDGEASTPPVVTDRLAVVGTDDGVVAVHTSDGEEQWTAAGEITSLVAADEIYAGTTESVLSLSKHTGRQQWRTALDARVTDLAVGDGTVYAATRDGIVAVPDGDGDARWSADAPGRTPRVSLGSVVVASGRDGIRALDPETGDERWCDETSSGSSTVAVAHGRVYQTTVEAVRALDEGTGDQEWRTLVDATTGPSVVGETLYVGTDGDMVALDTADAGAYEFTHPVAGAMSAPAVVGNALVVHAADGSVTCATGELAPASTADATAETTVESDADGSDSEQHDEDREAEPTDADRGAEPTDTERDEAPAATAEPTTTAERFADDCPAFELARVLDDEGPVHFYDGRFVDEVGVTDAGVYVLAPDIAADEAARSAFTGAVREWQSISKNPHIATVYGSDTEPRPWVAFDSGTARLDEAITDLDGTDRFEVVSDLAEAIRTAGLYNFAHGGLTPEAVFLTDGEDRPEATVAGWGVLRDVRTTTDGSVPPTPYTAPEQLDGDDAGSRTDVYRLGAIATQVLTGDRTGERVDHLPRAIRDGTLWPSDDAEAFLSPPVAEAIREAMAVDPDERIASPYDFKRQLRAAIEG</sequence>
<keyword evidence="2" id="KW-0472">Membrane</keyword>
<evidence type="ECO:0000313" key="4">
    <source>
        <dbReference type="EMBL" id="SDF34377.1"/>
    </source>
</evidence>
<gene>
    <name evidence="4" type="ORF">SAMN05216218_105238</name>
</gene>
<keyword evidence="2" id="KW-1133">Transmembrane helix</keyword>
<dbReference type="InterPro" id="IPR011047">
    <property type="entry name" value="Quinoprotein_ADH-like_sf"/>
</dbReference>
<protein>
    <submittedName>
        <fullName evidence="4">PQQ-like domain-containing protein</fullName>
    </submittedName>
</protein>
<dbReference type="PROSITE" id="PS50011">
    <property type="entry name" value="PROTEIN_KINASE_DOM"/>
    <property type="match status" value="1"/>
</dbReference>
<dbReference type="Gene3D" id="1.10.510.10">
    <property type="entry name" value="Transferase(Phosphotransferase) domain 1"/>
    <property type="match status" value="1"/>
</dbReference>
<feature type="region of interest" description="Disordered" evidence="1">
    <location>
        <begin position="797"/>
        <end position="819"/>
    </location>
</feature>
<evidence type="ECO:0000313" key="5">
    <source>
        <dbReference type="Proteomes" id="UP000199076"/>
    </source>
</evidence>
<feature type="transmembrane region" description="Helical" evidence="2">
    <location>
        <begin position="75"/>
        <end position="98"/>
    </location>
</feature>
<feature type="region of interest" description="Disordered" evidence="1">
    <location>
        <begin position="578"/>
        <end position="639"/>
    </location>
</feature>
<name>A0A1G7KB34_9EURY</name>
<feature type="transmembrane region" description="Helical" evidence="2">
    <location>
        <begin position="197"/>
        <end position="221"/>
    </location>
</feature>
<dbReference type="RefSeq" id="WP_092690654.1">
    <property type="nucleotide sequence ID" value="NZ_FNBK01000005.1"/>
</dbReference>
<feature type="domain" description="Protein kinase" evidence="3">
    <location>
        <begin position="646"/>
        <end position="901"/>
    </location>
</feature>
<dbReference type="InterPro" id="IPR002372">
    <property type="entry name" value="PQQ_rpt_dom"/>
</dbReference>
<dbReference type="GO" id="GO:0004672">
    <property type="term" value="F:protein kinase activity"/>
    <property type="evidence" value="ECO:0007669"/>
    <property type="project" value="InterPro"/>
</dbReference>
<dbReference type="InterPro" id="IPR018391">
    <property type="entry name" value="PQQ_b-propeller_rpt"/>
</dbReference>
<evidence type="ECO:0000259" key="3">
    <source>
        <dbReference type="PROSITE" id="PS50011"/>
    </source>
</evidence>
<evidence type="ECO:0000256" key="1">
    <source>
        <dbReference type="SAM" id="MobiDB-lite"/>
    </source>
</evidence>
<dbReference type="SUPFAM" id="SSF50998">
    <property type="entry name" value="Quinoprotein alcohol dehydrogenase-like"/>
    <property type="match status" value="2"/>
</dbReference>